<keyword evidence="3" id="KW-1185">Reference proteome</keyword>
<protein>
    <submittedName>
        <fullName evidence="2">Uncharacterized protein DUF4240</fullName>
    </submittedName>
</protein>
<dbReference type="AlphaFoldDB" id="A0A2N3V9B6"/>
<proteinExistence type="predicted"/>
<evidence type="ECO:0000313" key="3">
    <source>
        <dbReference type="Proteomes" id="UP000233766"/>
    </source>
</evidence>
<name>A0A2N3V9B6_9NOCA</name>
<feature type="domain" description="DUF4240" evidence="1">
    <location>
        <begin position="19"/>
        <end position="127"/>
    </location>
</feature>
<dbReference type="EMBL" id="PJMW01000002">
    <property type="protein sequence ID" value="PKV78230.1"/>
    <property type="molecule type" value="Genomic_DNA"/>
</dbReference>
<reference evidence="2 3" key="1">
    <citation type="submission" date="2017-12" db="EMBL/GenBank/DDBJ databases">
        <title>Sequencing the genomes of 1000 Actinobacteria strains.</title>
        <authorList>
            <person name="Klenk H.-P."/>
        </authorList>
    </citation>
    <scope>NUCLEOTIDE SEQUENCE [LARGE SCALE GENOMIC DNA]</scope>
    <source>
        <strain evidence="2 3">DSM 44489</strain>
    </source>
</reference>
<evidence type="ECO:0000259" key="1">
    <source>
        <dbReference type="Pfam" id="PF14024"/>
    </source>
</evidence>
<comment type="caution">
    <text evidence="2">The sequence shown here is derived from an EMBL/GenBank/DDBJ whole genome shotgun (WGS) entry which is preliminary data.</text>
</comment>
<dbReference type="InterPro" id="IPR025334">
    <property type="entry name" value="DUF4240"/>
</dbReference>
<sequence length="168" mass="18291">MSDPGSTVRQVTSTPEDISRFWNLIASAWTATGTEPAAVLRSMDSGLEHRLDAFLTQLNSLSTDFSSEELTALDRVAERALYDLDRADLQAITDGSDDGFLYARGFIVAMGRDYYDAVNADPEAATADAECEKMCYFFAHLHNERFGAFPATGSGISRETASNPAGWS</sequence>
<dbReference type="Proteomes" id="UP000233766">
    <property type="component" value="Unassembled WGS sequence"/>
</dbReference>
<evidence type="ECO:0000313" key="2">
    <source>
        <dbReference type="EMBL" id="PKV78230.1"/>
    </source>
</evidence>
<dbReference type="Pfam" id="PF14024">
    <property type="entry name" value="DUF4240"/>
    <property type="match status" value="1"/>
</dbReference>
<organism evidence="2 3">
    <name type="scientific">Nocardia fluminea</name>
    <dbReference type="NCBI Taxonomy" id="134984"/>
    <lineage>
        <taxon>Bacteria</taxon>
        <taxon>Bacillati</taxon>
        <taxon>Actinomycetota</taxon>
        <taxon>Actinomycetes</taxon>
        <taxon>Mycobacteriales</taxon>
        <taxon>Nocardiaceae</taxon>
        <taxon>Nocardia</taxon>
    </lineage>
</organism>
<accession>A0A2N3V9B6</accession>
<gene>
    <name evidence="2" type="ORF">ATK86_2593</name>
</gene>